<evidence type="ECO:0000313" key="2">
    <source>
        <dbReference type="Proteomes" id="UP000270094"/>
    </source>
</evidence>
<dbReference type="Proteomes" id="UP000270094">
    <property type="component" value="Unassembled WGS sequence"/>
</dbReference>
<dbReference type="InterPro" id="IPR029213">
    <property type="entry name" value="Fusogen_EFF/AFF"/>
</dbReference>
<protein>
    <submittedName>
        <fullName evidence="1">Uncharacterized protein</fullName>
    </submittedName>
</protein>
<gene>
    <name evidence="1" type="ORF">SVUK_LOCUS15434</name>
</gene>
<dbReference type="GO" id="GO:0044291">
    <property type="term" value="C:cell-cell contact zone"/>
    <property type="evidence" value="ECO:0007669"/>
    <property type="project" value="TreeGrafter"/>
</dbReference>
<evidence type="ECO:0000313" key="1">
    <source>
        <dbReference type="EMBL" id="VDM80436.1"/>
    </source>
</evidence>
<name>A0A3P7JAQ8_STRVU</name>
<dbReference type="GO" id="GO:0000768">
    <property type="term" value="P:syncytium formation by plasma membrane fusion"/>
    <property type="evidence" value="ECO:0007669"/>
    <property type="project" value="TreeGrafter"/>
</dbReference>
<dbReference type="Pfam" id="PF14884">
    <property type="entry name" value="EFF-AFF"/>
    <property type="match status" value="2"/>
</dbReference>
<accession>A0A3P7JAQ8</accession>
<dbReference type="AlphaFoldDB" id="A0A3P7JAQ8"/>
<dbReference type="OrthoDB" id="5916841at2759"/>
<keyword evidence="2" id="KW-1185">Reference proteome</keyword>
<organism evidence="1 2">
    <name type="scientific">Strongylus vulgaris</name>
    <name type="common">Blood worm</name>
    <dbReference type="NCBI Taxonomy" id="40348"/>
    <lineage>
        <taxon>Eukaryota</taxon>
        <taxon>Metazoa</taxon>
        <taxon>Ecdysozoa</taxon>
        <taxon>Nematoda</taxon>
        <taxon>Chromadorea</taxon>
        <taxon>Rhabditida</taxon>
        <taxon>Rhabditina</taxon>
        <taxon>Rhabditomorpha</taxon>
        <taxon>Strongyloidea</taxon>
        <taxon>Strongylidae</taxon>
        <taxon>Strongylus</taxon>
    </lineage>
</organism>
<dbReference type="PANTHER" id="PTHR37415">
    <property type="entry name" value="EFF-1A"/>
    <property type="match status" value="1"/>
</dbReference>
<dbReference type="EMBL" id="UYYB01108633">
    <property type="protein sequence ID" value="VDM80436.1"/>
    <property type="molecule type" value="Genomic_DNA"/>
</dbReference>
<reference evidence="1 2" key="1">
    <citation type="submission" date="2018-11" db="EMBL/GenBank/DDBJ databases">
        <authorList>
            <consortium name="Pathogen Informatics"/>
        </authorList>
    </citation>
    <scope>NUCLEOTIDE SEQUENCE [LARGE SCALE GENOMIC DNA]</scope>
</reference>
<dbReference type="Gene3D" id="2.60.98.60">
    <property type="entry name" value="Cell-cell fusogen EFF/AFF, domain 1"/>
    <property type="match status" value="2"/>
</dbReference>
<proteinExistence type="predicted"/>
<sequence length="246" mass="27910">MNGSESSILHTLEFLRLEQHHPVSGIYQFGIPKITSACICDCAGGIYQFGIPKITSACICDCAGGDAPCKIEQYNYRNCSSGALCYRTYHPVQSNVGCIGEQKSEACCELRIEPYKDWIFTAIKIGQPATILVFRYSIYDRFNKRWRKASEEVVEVPLNRGLSKFDFNGRNKIEMVVTGSRPNRELQPGMYFVREGTHEIRGYVPINEVGESNLEKLGWMRFSEGKWDIRNGNVKIKQAHVSLLIH</sequence>
<dbReference type="PANTHER" id="PTHR37415:SF1">
    <property type="entry name" value="CELL FUSION PROTEIN AFF-1"/>
    <property type="match status" value="1"/>
</dbReference>